<keyword evidence="3 5" id="KW-0819">tRNA processing</keyword>
<gene>
    <name evidence="5" type="primary">truB</name>
    <name evidence="8" type="ORF">SAMN02745114_01619</name>
</gene>
<dbReference type="InterPro" id="IPR014780">
    <property type="entry name" value="tRNA_psdUridine_synth_TruB"/>
</dbReference>
<dbReference type="InterPro" id="IPR020103">
    <property type="entry name" value="PsdUridine_synth_cat_dom_sf"/>
</dbReference>
<dbReference type="OrthoDB" id="9802309at2"/>
<dbReference type="GO" id="GO:0160148">
    <property type="term" value="F:tRNA pseudouridine(55) synthase activity"/>
    <property type="evidence" value="ECO:0007669"/>
    <property type="project" value="UniProtKB-EC"/>
</dbReference>
<reference evidence="9" key="1">
    <citation type="submission" date="2017-02" db="EMBL/GenBank/DDBJ databases">
        <authorList>
            <person name="Varghese N."/>
            <person name="Submissions S."/>
        </authorList>
    </citation>
    <scope>NUCLEOTIDE SEQUENCE [LARGE SCALE GENOMIC DNA]</scope>
    <source>
        <strain evidence="9">ATCC 51222</strain>
    </source>
</reference>
<comment type="catalytic activity">
    <reaction evidence="1 5">
        <text>uridine(55) in tRNA = pseudouridine(55) in tRNA</text>
        <dbReference type="Rhea" id="RHEA:42532"/>
        <dbReference type="Rhea" id="RHEA-COMP:10101"/>
        <dbReference type="Rhea" id="RHEA-COMP:10102"/>
        <dbReference type="ChEBI" id="CHEBI:65314"/>
        <dbReference type="ChEBI" id="CHEBI:65315"/>
        <dbReference type="EC" id="5.4.99.25"/>
    </reaction>
</comment>
<dbReference type="AlphaFoldDB" id="A0A1T4NJ82"/>
<dbReference type="EC" id="5.4.99.25" evidence="5"/>
<evidence type="ECO:0000259" key="7">
    <source>
        <dbReference type="Pfam" id="PF16198"/>
    </source>
</evidence>
<evidence type="ECO:0000313" key="9">
    <source>
        <dbReference type="Proteomes" id="UP000190657"/>
    </source>
</evidence>
<dbReference type="PANTHER" id="PTHR13767">
    <property type="entry name" value="TRNA-PSEUDOURIDINE SYNTHASE"/>
    <property type="match status" value="1"/>
</dbReference>
<feature type="domain" description="tRNA pseudouridylate synthase B C-terminal" evidence="7">
    <location>
        <begin position="173"/>
        <end position="231"/>
    </location>
</feature>
<evidence type="ECO:0000259" key="6">
    <source>
        <dbReference type="Pfam" id="PF01509"/>
    </source>
</evidence>
<dbReference type="GO" id="GO:0003723">
    <property type="term" value="F:RNA binding"/>
    <property type="evidence" value="ECO:0007669"/>
    <property type="project" value="InterPro"/>
</dbReference>
<dbReference type="NCBIfam" id="TIGR00431">
    <property type="entry name" value="TruB"/>
    <property type="match status" value="1"/>
</dbReference>
<comment type="similarity">
    <text evidence="2 5">Belongs to the pseudouridine synthase TruB family. Type 1 subfamily.</text>
</comment>
<dbReference type="PANTHER" id="PTHR13767:SF2">
    <property type="entry name" value="PSEUDOURIDYLATE SYNTHASE TRUB1"/>
    <property type="match status" value="1"/>
</dbReference>
<evidence type="ECO:0000256" key="3">
    <source>
        <dbReference type="ARBA" id="ARBA00022694"/>
    </source>
</evidence>
<dbReference type="EMBL" id="FUWW01000023">
    <property type="protein sequence ID" value="SJZ79302.1"/>
    <property type="molecule type" value="Genomic_DNA"/>
</dbReference>
<dbReference type="Proteomes" id="UP000190657">
    <property type="component" value="Unassembled WGS sequence"/>
</dbReference>
<dbReference type="SUPFAM" id="SSF55120">
    <property type="entry name" value="Pseudouridine synthase"/>
    <property type="match status" value="1"/>
</dbReference>
<protein>
    <recommendedName>
        <fullName evidence="5">tRNA pseudouridine synthase B</fullName>
        <ecNumber evidence="5">5.4.99.25</ecNumber>
    </recommendedName>
    <alternativeName>
        <fullName evidence="5">tRNA pseudouridine(55) synthase</fullName>
        <shortName evidence="5">Psi55 synthase</shortName>
    </alternativeName>
    <alternativeName>
        <fullName evidence="5">tRNA pseudouridylate synthase</fullName>
    </alternativeName>
    <alternativeName>
        <fullName evidence="5">tRNA-uridine isomerase</fullName>
    </alternativeName>
</protein>
<dbReference type="Pfam" id="PF01509">
    <property type="entry name" value="TruB_N"/>
    <property type="match status" value="1"/>
</dbReference>
<evidence type="ECO:0000256" key="5">
    <source>
        <dbReference type="HAMAP-Rule" id="MF_01080"/>
    </source>
</evidence>
<feature type="domain" description="Pseudouridine synthase II N-terminal" evidence="6">
    <location>
        <begin position="24"/>
        <end position="172"/>
    </location>
</feature>
<evidence type="ECO:0000256" key="1">
    <source>
        <dbReference type="ARBA" id="ARBA00000385"/>
    </source>
</evidence>
<organism evidence="8 9">
    <name type="scientific">Eubacterium coprostanoligenes</name>
    <dbReference type="NCBI Taxonomy" id="290054"/>
    <lineage>
        <taxon>Bacteria</taxon>
        <taxon>Bacillati</taxon>
        <taxon>Bacillota</taxon>
        <taxon>Clostridia</taxon>
        <taxon>Eubacteriales</taxon>
        <taxon>Eubacteriaceae</taxon>
        <taxon>Eubacterium</taxon>
    </lineage>
</organism>
<dbReference type="GO" id="GO:1990481">
    <property type="term" value="P:mRNA pseudouridine synthesis"/>
    <property type="evidence" value="ECO:0007669"/>
    <property type="project" value="TreeGrafter"/>
</dbReference>
<dbReference type="CDD" id="cd02573">
    <property type="entry name" value="PseudoU_synth_EcTruB"/>
    <property type="match status" value="1"/>
</dbReference>
<evidence type="ECO:0000313" key="8">
    <source>
        <dbReference type="EMBL" id="SJZ79302.1"/>
    </source>
</evidence>
<proteinExistence type="inferred from homology"/>
<keyword evidence="9" id="KW-1185">Reference proteome</keyword>
<keyword evidence="4 5" id="KW-0413">Isomerase</keyword>
<dbReference type="GO" id="GO:0031119">
    <property type="term" value="P:tRNA pseudouridine synthesis"/>
    <property type="evidence" value="ECO:0007669"/>
    <property type="project" value="UniProtKB-UniRule"/>
</dbReference>
<dbReference type="InterPro" id="IPR002501">
    <property type="entry name" value="PsdUridine_synth_N"/>
</dbReference>
<evidence type="ECO:0000256" key="4">
    <source>
        <dbReference type="ARBA" id="ARBA00023235"/>
    </source>
</evidence>
<dbReference type="HAMAP" id="MF_01080">
    <property type="entry name" value="TruB_bact"/>
    <property type="match status" value="1"/>
</dbReference>
<accession>A0A1T4NJ82</accession>
<sequence length="299" mass="33039">MTGIICVNKEKDITSFGVVAKLRGITKERKAGHTGTLDPMATGVLPVMFGGATRFLNFLPDSDKGYRATFKLGMTTDTLDITGEVTSQSEVAVTVDDVKRVMCDFVGVIDQIPPMYSAKSVDGVRLYDLAREGKTVEREACKVEIKELELVAFDETEHIYQIDVLCSKGTYIRSLIDDIGSALGCGAVMTELCRTKAMGFDLSDCVTLAELQERKDSGKGFDDVLIDIERMFDCYKKVRVSPAQSTRFFNGGALDMSRVRASIEQNEICTVYSDKNEFLGLGQRQGDELKVLRILSVRE</sequence>
<dbReference type="STRING" id="290054.SAMN02745114_01619"/>
<dbReference type="Pfam" id="PF16198">
    <property type="entry name" value="TruB_C_2"/>
    <property type="match status" value="1"/>
</dbReference>
<evidence type="ECO:0000256" key="2">
    <source>
        <dbReference type="ARBA" id="ARBA00005642"/>
    </source>
</evidence>
<name>A0A1T4NJ82_9FIRM</name>
<feature type="active site" description="Nucleophile" evidence="5">
    <location>
        <position position="38"/>
    </location>
</feature>
<dbReference type="RefSeq" id="WP_078769052.1">
    <property type="nucleotide sequence ID" value="NZ_FUWW01000023.1"/>
</dbReference>
<dbReference type="Gene3D" id="3.30.2350.10">
    <property type="entry name" value="Pseudouridine synthase"/>
    <property type="match status" value="1"/>
</dbReference>
<dbReference type="InterPro" id="IPR032819">
    <property type="entry name" value="TruB_C"/>
</dbReference>
<comment type="function">
    <text evidence="5">Responsible for synthesis of pseudouridine from uracil-55 in the psi GC loop of transfer RNAs.</text>
</comment>